<organism evidence="4 5">
    <name type="scientific">Artemisia annua</name>
    <name type="common">Sweet wormwood</name>
    <dbReference type="NCBI Taxonomy" id="35608"/>
    <lineage>
        <taxon>Eukaryota</taxon>
        <taxon>Viridiplantae</taxon>
        <taxon>Streptophyta</taxon>
        <taxon>Embryophyta</taxon>
        <taxon>Tracheophyta</taxon>
        <taxon>Spermatophyta</taxon>
        <taxon>Magnoliopsida</taxon>
        <taxon>eudicotyledons</taxon>
        <taxon>Gunneridae</taxon>
        <taxon>Pentapetalae</taxon>
        <taxon>asterids</taxon>
        <taxon>campanulids</taxon>
        <taxon>Asterales</taxon>
        <taxon>Asteraceae</taxon>
        <taxon>Asteroideae</taxon>
        <taxon>Anthemideae</taxon>
        <taxon>Artemisiinae</taxon>
        <taxon>Artemisia</taxon>
    </lineage>
</organism>
<dbReference type="OrthoDB" id="1932220at2759"/>
<evidence type="ECO:0000313" key="5">
    <source>
        <dbReference type="Proteomes" id="UP000245207"/>
    </source>
</evidence>
<reference evidence="4 5" key="1">
    <citation type="journal article" date="2018" name="Mol. Plant">
        <title>The genome of Artemisia annua provides insight into the evolution of Asteraceae family and artemisinin biosynthesis.</title>
        <authorList>
            <person name="Shen Q."/>
            <person name="Zhang L."/>
            <person name="Liao Z."/>
            <person name="Wang S."/>
            <person name="Yan T."/>
            <person name="Shi P."/>
            <person name="Liu M."/>
            <person name="Fu X."/>
            <person name="Pan Q."/>
            <person name="Wang Y."/>
            <person name="Lv Z."/>
            <person name="Lu X."/>
            <person name="Zhang F."/>
            <person name="Jiang W."/>
            <person name="Ma Y."/>
            <person name="Chen M."/>
            <person name="Hao X."/>
            <person name="Li L."/>
            <person name="Tang Y."/>
            <person name="Lv G."/>
            <person name="Zhou Y."/>
            <person name="Sun X."/>
            <person name="Brodelius P.E."/>
            <person name="Rose J.K.C."/>
            <person name="Tang K."/>
        </authorList>
    </citation>
    <scope>NUCLEOTIDE SEQUENCE [LARGE SCALE GENOMIC DNA]</scope>
    <source>
        <strain evidence="5">cv. Huhao1</strain>
        <tissue evidence="4">Leaf</tissue>
    </source>
</reference>
<evidence type="ECO:0000256" key="3">
    <source>
        <dbReference type="ARBA" id="ARBA00023315"/>
    </source>
</evidence>
<proteinExistence type="inferred from homology"/>
<dbReference type="EMBL" id="PKPP01002301">
    <property type="protein sequence ID" value="PWA76204.1"/>
    <property type="molecule type" value="Genomic_DNA"/>
</dbReference>
<dbReference type="GO" id="GO:0016746">
    <property type="term" value="F:acyltransferase activity"/>
    <property type="evidence" value="ECO:0007669"/>
    <property type="project" value="UniProtKB-KW"/>
</dbReference>
<dbReference type="STRING" id="35608.A0A2U1NRT3"/>
<dbReference type="InterPro" id="IPR023213">
    <property type="entry name" value="CAT-like_dom_sf"/>
</dbReference>
<comment type="caution">
    <text evidence="4">The sequence shown here is derived from an EMBL/GenBank/DDBJ whole genome shotgun (WGS) entry which is preliminary data.</text>
</comment>
<evidence type="ECO:0000256" key="1">
    <source>
        <dbReference type="ARBA" id="ARBA00009861"/>
    </source>
</evidence>
<dbReference type="PANTHER" id="PTHR31623:SF55">
    <property type="entry name" value="VINORINE SYNTHASE"/>
    <property type="match status" value="1"/>
</dbReference>
<evidence type="ECO:0000313" key="4">
    <source>
        <dbReference type="EMBL" id="PWA76204.1"/>
    </source>
</evidence>
<gene>
    <name evidence="4" type="ORF">CTI12_AA233560</name>
</gene>
<dbReference type="PANTHER" id="PTHR31623">
    <property type="entry name" value="F21J9.9"/>
    <property type="match status" value="1"/>
</dbReference>
<dbReference type="Gene3D" id="3.30.559.10">
    <property type="entry name" value="Chloramphenicol acetyltransferase-like domain"/>
    <property type="match status" value="2"/>
</dbReference>
<name>A0A2U1NRT3_ARTAN</name>
<sequence length="519" mass="57831">MKWLFAANKATRCLLNSQQHRFHGYSKGCSHSQKSSMWSKSLLYGHQYSTLTTVNGIEPSYRSVKNGNEKNNKKSVGLDIIEREIIEPASPTSHHLRTYNLSVIDQVFYDCYTPLVLFLPNNKMSSVTDVVKHLKETLSQILTRFYPLAGEVKDNFHIECNDKGVNFMVARVNQNLKEFLQDPNDEKVRELFPESPTSAESSIGNYLIGVQVNIFNCGGIGLSTSISHKIFDGHTYFLFMKAWAAAARGTPHPISPSFVASEVFPNKHPLDFLVPSKLMNTELVSTKRFVFDPMAMASLVGACTSSFTSIRAPTRMEATTALIWRAAAKAARTIRLCTPETPHSLFSFVNIRKRASPPLPYESIGNLVDIACGVSYPESQPDLPTLATETRESIAKVNSDHIESCKGEKGRDGINNLLKKLVDLTDVSGNENHCLFVTSLLNSGIYELDFGWGKPIWFYDMNAGFSRIVALNDTLKGRGVEAAVTLKSDEMEIFERDPELLSYASVNPSPLRFLDDSTT</sequence>
<dbReference type="Proteomes" id="UP000245207">
    <property type="component" value="Unassembled WGS sequence"/>
</dbReference>
<comment type="similarity">
    <text evidence="1">Belongs to the plant acyltransferase family.</text>
</comment>
<keyword evidence="3" id="KW-0012">Acyltransferase</keyword>
<dbReference type="AlphaFoldDB" id="A0A2U1NRT3"/>
<keyword evidence="5" id="KW-1185">Reference proteome</keyword>
<keyword evidence="2 4" id="KW-0808">Transferase</keyword>
<accession>A0A2U1NRT3</accession>
<dbReference type="Pfam" id="PF02458">
    <property type="entry name" value="Transferase"/>
    <property type="match status" value="1"/>
</dbReference>
<protein>
    <submittedName>
        <fullName evidence="4">Chloramphenicol acetyltransferase-like domain-containing protein</fullName>
    </submittedName>
</protein>
<evidence type="ECO:0000256" key="2">
    <source>
        <dbReference type="ARBA" id="ARBA00022679"/>
    </source>
</evidence>